<feature type="chain" id="PRO_5026126040" evidence="12">
    <location>
        <begin position="27"/>
        <end position="678"/>
    </location>
</feature>
<evidence type="ECO:0000256" key="1">
    <source>
        <dbReference type="ARBA" id="ARBA00004571"/>
    </source>
</evidence>
<dbReference type="InterPro" id="IPR012910">
    <property type="entry name" value="Plug_dom"/>
</dbReference>
<dbReference type="RefSeq" id="WP_160598912.1">
    <property type="nucleotide sequence ID" value="NZ_WTYS01000001.1"/>
</dbReference>
<dbReference type="Proteomes" id="UP000468943">
    <property type="component" value="Unassembled WGS sequence"/>
</dbReference>
<keyword evidence="4 10" id="KW-0812">Transmembrane</keyword>
<dbReference type="EMBL" id="WTYS01000001">
    <property type="protein sequence ID" value="MXO57888.1"/>
    <property type="molecule type" value="Genomic_DNA"/>
</dbReference>
<evidence type="ECO:0000256" key="4">
    <source>
        <dbReference type="ARBA" id="ARBA00022692"/>
    </source>
</evidence>
<dbReference type="OrthoDB" id="7374174at2"/>
<dbReference type="SUPFAM" id="SSF56935">
    <property type="entry name" value="Porins"/>
    <property type="match status" value="1"/>
</dbReference>
<dbReference type="InterPro" id="IPR037066">
    <property type="entry name" value="Plug_dom_sf"/>
</dbReference>
<evidence type="ECO:0000313" key="16">
    <source>
        <dbReference type="Proteomes" id="UP000468943"/>
    </source>
</evidence>
<dbReference type="InterPro" id="IPR036942">
    <property type="entry name" value="Beta-barrel_TonB_sf"/>
</dbReference>
<keyword evidence="8 15" id="KW-0675">Receptor</keyword>
<dbReference type="Gene3D" id="2.40.170.20">
    <property type="entry name" value="TonB-dependent receptor, beta-barrel domain"/>
    <property type="match status" value="1"/>
</dbReference>
<comment type="caution">
    <text evidence="15">The sequence shown here is derived from an EMBL/GenBank/DDBJ whole genome shotgun (WGS) entry which is preliminary data.</text>
</comment>
<evidence type="ECO:0000256" key="2">
    <source>
        <dbReference type="ARBA" id="ARBA00022448"/>
    </source>
</evidence>
<dbReference type="GO" id="GO:0044718">
    <property type="term" value="P:siderophore transmembrane transport"/>
    <property type="evidence" value="ECO:0007669"/>
    <property type="project" value="TreeGrafter"/>
</dbReference>
<reference evidence="15 16" key="1">
    <citation type="submission" date="2019-12" db="EMBL/GenBank/DDBJ databases">
        <title>Genomic-based taxomic classification of the family Erythrobacteraceae.</title>
        <authorList>
            <person name="Xu L."/>
        </authorList>
    </citation>
    <scope>NUCLEOTIDE SEQUENCE [LARGE SCALE GENOMIC DNA]</scope>
    <source>
        <strain evidence="15 16">JCM 17802</strain>
    </source>
</reference>
<protein>
    <submittedName>
        <fullName evidence="15">TonB-dependent receptor</fullName>
    </submittedName>
</protein>
<organism evidence="15 16">
    <name type="scientific">Pontixanthobacter gangjinensis</name>
    <dbReference type="NCBI Taxonomy" id="1028742"/>
    <lineage>
        <taxon>Bacteria</taxon>
        <taxon>Pseudomonadati</taxon>
        <taxon>Pseudomonadota</taxon>
        <taxon>Alphaproteobacteria</taxon>
        <taxon>Sphingomonadales</taxon>
        <taxon>Erythrobacteraceae</taxon>
        <taxon>Pontixanthobacter</taxon>
    </lineage>
</organism>
<evidence type="ECO:0000256" key="10">
    <source>
        <dbReference type="PROSITE-ProRule" id="PRU01360"/>
    </source>
</evidence>
<evidence type="ECO:0000256" key="6">
    <source>
        <dbReference type="ARBA" id="ARBA00023077"/>
    </source>
</evidence>
<keyword evidence="16" id="KW-1185">Reference proteome</keyword>
<keyword evidence="9 10" id="KW-0998">Cell outer membrane</keyword>
<gene>
    <name evidence="15" type="ORF">GRI36_13500</name>
</gene>
<feature type="signal peptide" evidence="12">
    <location>
        <begin position="1"/>
        <end position="26"/>
    </location>
</feature>
<dbReference type="PANTHER" id="PTHR30069:SF29">
    <property type="entry name" value="HEMOGLOBIN AND HEMOGLOBIN-HAPTOGLOBIN-BINDING PROTEIN 1-RELATED"/>
    <property type="match status" value="1"/>
</dbReference>
<keyword evidence="6 11" id="KW-0798">TonB box</keyword>
<comment type="similarity">
    <text evidence="10 11">Belongs to the TonB-dependent receptor family.</text>
</comment>
<keyword evidence="2 10" id="KW-0813">Transport</keyword>
<sequence length="678" mass="72659">MLKTKFNISLLSSLALPVVFSSQVYAQEQPESPEEKVSIVVTGQGLGETPAAPAYSSTRIDREQIIASSSGRIEDVLSSVAGFQQFRRSDSRSSNPSAQGVTLRALGGNATSRALVLLDGVPMADPFFGYIPLSAIAPEGLDNIRVTRGGGAGPFGAGALAGTIELASADADTLGGFNGSVLVNNRGDTETSGSIAKNLGAGFAVVSGRLDRGRGFYTAPTNQRVPASARAAFDSWSFGIRGVAPLSDDIEVQAKLQAFHDQRTLRFEGADSSSEGADASIRLVGRGNWQFDAVAYLQSRNFSNTVISSTRFVRVLDQRNTPSTGLGGKLELRPPVSDDHVLRIGMDYRRSSGELQEEAYSAFSGNLTQQRRAGGRNSDFGIFLEDDWSLGKLVLTGGIRADRTVIENGFYRAIDASGALISETIGADRADWTFSYRAGAAYQVNDKLRVRAAAYRGLRLPTLNELYRPFVIFPVVTQANAALENEQLEGFEAGFDVSPARGIEFSLTAFDNRVENAIANVTLTPTLRQRQNLPAIDARGIEANFSVRRGQISLDTSLAYTDAEVEGRGASIALDGNRPPQTPEWAISHSVSWRSSDGWVLSGIVRHIGVQFESDQESDTLPAATTLGVYAQIPVSNRFALVLRGENLTDETIVTRNSGGAIDLGVPRTVWGGIKAKF</sequence>
<dbReference type="Gene3D" id="2.170.130.10">
    <property type="entry name" value="TonB-dependent receptor, plug domain"/>
    <property type="match status" value="1"/>
</dbReference>
<keyword evidence="3 10" id="KW-1134">Transmembrane beta strand</keyword>
<dbReference type="Pfam" id="PF07715">
    <property type="entry name" value="Plug"/>
    <property type="match status" value="1"/>
</dbReference>
<proteinExistence type="inferred from homology"/>
<comment type="subcellular location">
    <subcellularLocation>
        <location evidence="1 10">Cell outer membrane</location>
        <topology evidence="1 10">Multi-pass membrane protein</topology>
    </subcellularLocation>
</comment>
<dbReference type="PROSITE" id="PS52016">
    <property type="entry name" value="TONB_DEPENDENT_REC_3"/>
    <property type="match status" value="1"/>
</dbReference>
<feature type="domain" description="TonB-dependent receptor-like beta-barrel" evidence="13">
    <location>
        <begin position="271"/>
        <end position="648"/>
    </location>
</feature>
<accession>A0A6I4SR53</accession>
<dbReference type="AlphaFoldDB" id="A0A6I4SR53"/>
<dbReference type="Pfam" id="PF00593">
    <property type="entry name" value="TonB_dep_Rec_b-barrel"/>
    <property type="match status" value="1"/>
</dbReference>
<dbReference type="InterPro" id="IPR039426">
    <property type="entry name" value="TonB-dep_rcpt-like"/>
</dbReference>
<evidence type="ECO:0000256" key="8">
    <source>
        <dbReference type="ARBA" id="ARBA00023170"/>
    </source>
</evidence>
<evidence type="ECO:0000256" key="11">
    <source>
        <dbReference type="RuleBase" id="RU003357"/>
    </source>
</evidence>
<evidence type="ECO:0000259" key="13">
    <source>
        <dbReference type="Pfam" id="PF00593"/>
    </source>
</evidence>
<evidence type="ECO:0000259" key="14">
    <source>
        <dbReference type="Pfam" id="PF07715"/>
    </source>
</evidence>
<evidence type="ECO:0000256" key="12">
    <source>
        <dbReference type="SAM" id="SignalP"/>
    </source>
</evidence>
<evidence type="ECO:0000313" key="15">
    <source>
        <dbReference type="EMBL" id="MXO57888.1"/>
    </source>
</evidence>
<feature type="domain" description="TonB-dependent receptor plug" evidence="14">
    <location>
        <begin position="55"/>
        <end position="163"/>
    </location>
</feature>
<keyword evidence="7 10" id="KW-0472">Membrane</keyword>
<evidence type="ECO:0000256" key="3">
    <source>
        <dbReference type="ARBA" id="ARBA00022452"/>
    </source>
</evidence>
<evidence type="ECO:0000256" key="5">
    <source>
        <dbReference type="ARBA" id="ARBA00022729"/>
    </source>
</evidence>
<name>A0A6I4SR53_9SPHN</name>
<keyword evidence="5 12" id="KW-0732">Signal</keyword>
<dbReference type="InterPro" id="IPR000531">
    <property type="entry name" value="Beta-barrel_TonB"/>
</dbReference>
<evidence type="ECO:0000256" key="7">
    <source>
        <dbReference type="ARBA" id="ARBA00023136"/>
    </source>
</evidence>
<dbReference type="PANTHER" id="PTHR30069">
    <property type="entry name" value="TONB-DEPENDENT OUTER MEMBRANE RECEPTOR"/>
    <property type="match status" value="1"/>
</dbReference>
<dbReference type="GO" id="GO:0009279">
    <property type="term" value="C:cell outer membrane"/>
    <property type="evidence" value="ECO:0007669"/>
    <property type="project" value="UniProtKB-SubCell"/>
</dbReference>
<dbReference type="GO" id="GO:0015344">
    <property type="term" value="F:siderophore uptake transmembrane transporter activity"/>
    <property type="evidence" value="ECO:0007669"/>
    <property type="project" value="TreeGrafter"/>
</dbReference>
<evidence type="ECO:0000256" key="9">
    <source>
        <dbReference type="ARBA" id="ARBA00023237"/>
    </source>
</evidence>